<proteinExistence type="predicted"/>
<evidence type="ECO:0000313" key="2">
    <source>
        <dbReference type="EMBL" id="MBI8989765.1"/>
    </source>
</evidence>
<dbReference type="Proteomes" id="UP000645966">
    <property type="component" value="Unassembled WGS sequence"/>
</dbReference>
<dbReference type="InterPro" id="IPR024775">
    <property type="entry name" value="DinB-like"/>
</dbReference>
<evidence type="ECO:0000313" key="3">
    <source>
        <dbReference type="Proteomes" id="UP000645966"/>
    </source>
</evidence>
<name>A0A934M933_9CORY</name>
<dbReference type="EMBL" id="JAEIOS010000013">
    <property type="protein sequence ID" value="MBI8989765.1"/>
    <property type="molecule type" value="Genomic_DNA"/>
</dbReference>
<protein>
    <submittedName>
        <fullName evidence="2">DUF664 domain-containing protein</fullName>
    </submittedName>
</protein>
<dbReference type="AlphaFoldDB" id="A0A934M933"/>
<feature type="domain" description="DinB-like" evidence="1">
    <location>
        <begin position="16"/>
        <end position="157"/>
    </location>
</feature>
<sequence length="166" mass="17744">MDLSALYRDLAHRPADAAAALPVLASDVLNGHPGGHPNSPAWLLWHAARQMDAQLAQLAGADEVWADGWRERLNLGPAGDGIGYGDRTEDAARIVSDDQEGLTEYLVAVCSAAARYAESLRDGQWDEIIDDSYDPPVTRAARLVSIIDDAAQHVGQVAYVAGMPSL</sequence>
<evidence type="ECO:0000259" key="1">
    <source>
        <dbReference type="Pfam" id="PF12867"/>
    </source>
</evidence>
<dbReference type="InterPro" id="IPR034660">
    <property type="entry name" value="DinB/YfiT-like"/>
</dbReference>
<gene>
    <name evidence="2" type="ORF">JDV75_08330</name>
</gene>
<dbReference type="Gene3D" id="1.20.120.450">
    <property type="entry name" value="dinb family like domain"/>
    <property type="match status" value="1"/>
</dbReference>
<dbReference type="Pfam" id="PF12867">
    <property type="entry name" value="DinB_2"/>
    <property type="match status" value="1"/>
</dbReference>
<keyword evidence="3" id="KW-1185">Reference proteome</keyword>
<accession>A0A934M933</accession>
<organism evidence="2 3">
    <name type="scientific">Corynebacterium meridianum</name>
    <dbReference type="NCBI Taxonomy" id="2765363"/>
    <lineage>
        <taxon>Bacteria</taxon>
        <taxon>Bacillati</taxon>
        <taxon>Actinomycetota</taxon>
        <taxon>Actinomycetes</taxon>
        <taxon>Mycobacteriales</taxon>
        <taxon>Corynebacteriaceae</taxon>
        <taxon>Corynebacterium</taxon>
    </lineage>
</organism>
<reference evidence="2" key="1">
    <citation type="submission" date="2020-12" db="EMBL/GenBank/DDBJ databases">
        <title>Genome public.</title>
        <authorList>
            <person name="Sun Q."/>
        </authorList>
    </citation>
    <scope>NUCLEOTIDE SEQUENCE</scope>
    <source>
        <strain evidence="2">CCM 8863</strain>
    </source>
</reference>
<dbReference type="SUPFAM" id="SSF109854">
    <property type="entry name" value="DinB/YfiT-like putative metalloenzymes"/>
    <property type="match status" value="1"/>
</dbReference>
<comment type="caution">
    <text evidence="2">The sequence shown here is derived from an EMBL/GenBank/DDBJ whole genome shotgun (WGS) entry which is preliminary data.</text>
</comment>
<dbReference type="RefSeq" id="WP_198738798.1">
    <property type="nucleotide sequence ID" value="NZ_JAEIOS010000013.1"/>
</dbReference>